<feature type="compositionally biased region" description="Basic and acidic residues" evidence="1">
    <location>
        <begin position="67"/>
        <end position="83"/>
    </location>
</feature>
<feature type="compositionally biased region" description="Basic and acidic residues" evidence="1">
    <location>
        <begin position="25"/>
        <end position="35"/>
    </location>
</feature>
<evidence type="ECO:0000256" key="1">
    <source>
        <dbReference type="SAM" id="MobiDB-lite"/>
    </source>
</evidence>
<feature type="compositionally biased region" description="Polar residues" evidence="1">
    <location>
        <begin position="1"/>
        <end position="16"/>
    </location>
</feature>
<feature type="compositionally biased region" description="Low complexity" evidence="1">
    <location>
        <begin position="708"/>
        <end position="729"/>
    </location>
</feature>
<dbReference type="OrthoDB" id="4117770at2759"/>
<feature type="compositionally biased region" description="Low complexity" evidence="1">
    <location>
        <begin position="203"/>
        <end position="226"/>
    </location>
</feature>
<feature type="compositionally biased region" description="Low complexity" evidence="1">
    <location>
        <begin position="39"/>
        <end position="64"/>
    </location>
</feature>
<feature type="compositionally biased region" description="Polar residues" evidence="1">
    <location>
        <begin position="581"/>
        <end position="591"/>
    </location>
</feature>
<protein>
    <submittedName>
        <fullName evidence="2">Uncharacterized protein</fullName>
    </submittedName>
</protein>
<evidence type="ECO:0000313" key="3">
    <source>
        <dbReference type="Proteomes" id="UP000799441"/>
    </source>
</evidence>
<feature type="compositionally biased region" description="Low complexity" evidence="1">
    <location>
        <begin position="592"/>
        <end position="622"/>
    </location>
</feature>
<name>A0A9P4Q2I7_9PEZI</name>
<accession>A0A9P4Q2I7</accession>
<feature type="region of interest" description="Disordered" evidence="1">
    <location>
        <begin position="128"/>
        <end position="250"/>
    </location>
</feature>
<keyword evidence="3" id="KW-1185">Reference proteome</keyword>
<comment type="caution">
    <text evidence="2">The sequence shown here is derived from an EMBL/GenBank/DDBJ whole genome shotgun (WGS) entry which is preliminary data.</text>
</comment>
<proteinExistence type="predicted"/>
<reference evidence="2" key="1">
    <citation type="journal article" date="2020" name="Stud. Mycol.">
        <title>101 Dothideomycetes genomes: a test case for predicting lifestyles and emergence of pathogens.</title>
        <authorList>
            <person name="Haridas S."/>
            <person name="Albert R."/>
            <person name="Binder M."/>
            <person name="Bloem J."/>
            <person name="Labutti K."/>
            <person name="Salamov A."/>
            <person name="Andreopoulos B."/>
            <person name="Baker S."/>
            <person name="Barry K."/>
            <person name="Bills G."/>
            <person name="Bluhm B."/>
            <person name="Cannon C."/>
            <person name="Castanera R."/>
            <person name="Culley D."/>
            <person name="Daum C."/>
            <person name="Ezra D."/>
            <person name="Gonzalez J."/>
            <person name="Henrissat B."/>
            <person name="Kuo A."/>
            <person name="Liang C."/>
            <person name="Lipzen A."/>
            <person name="Lutzoni F."/>
            <person name="Magnuson J."/>
            <person name="Mondo S."/>
            <person name="Nolan M."/>
            <person name="Ohm R."/>
            <person name="Pangilinan J."/>
            <person name="Park H.-J."/>
            <person name="Ramirez L."/>
            <person name="Alfaro M."/>
            <person name="Sun H."/>
            <person name="Tritt A."/>
            <person name="Yoshinaga Y."/>
            <person name="Zwiers L.-H."/>
            <person name="Turgeon B."/>
            <person name="Goodwin S."/>
            <person name="Spatafora J."/>
            <person name="Crous P."/>
            <person name="Grigoriev I."/>
        </authorList>
    </citation>
    <scope>NUCLEOTIDE SEQUENCE</scope>
    <source>
        <strain evidence="2">CBS 116435</strain>
    </source>
</reference>
<feature type="region of interest" description="Disordered" evidence="1">
    <location>
        <begin position="1"/>
        <end position="105"/>
    </location>
</feature>
<dbReference type="AlphaFoldDB" id="A0A9P4Q2I7"/>
<feature type="compositionally biased region" description="Low complexity" evidence="1">
    <location>
        <begin position="563"/>
        <end position="576"/>
    </location>
</feature>
<feature type="region of interest" description="Disordered" evidence="1">
    <location>
        <begin position="440"/>
        <end position="465"/>
    </location>
</feature>
<feature type="compositionally biased region" description="Polar residues" evidence="1">
    <location>
        <begin position="177"/>
        <end position="197"/>
    </location>
</feature>
<feature type="compositionally biased region" description="Polar residues" evidence="1">
    <location>
        <begin position="227"/>
        <end position="250"/>
    </location>
</feature>
<evidence type="ECO:0000313" key="2">
    <source>
        <dbReference type="EMBL" id="KAF2718178.1"/>
    </source>
</evidence>
<feature type="region of interest" description="Disordered" evidence="1">
    <location>
        <begin position="301"/>
        <end position="338"/>
    </location>
</feature>
<feature type="region of interest" description="Disordered" evidence="1">
    <location>
        <begin position="479"/>
        <end position="762"/>
    </location>
</feature>
<feature type="compositionally biased region" description="Polar residues" evidence="1">
    <location>
        <begin position="482"/>
        <end position="491"/>
    </location>
</feature>
<organism evidence="2 3">
    <name type="scientific">Polychaeton citri CBS 116435</name>
    <dbReference type="NCBI Taxonomy" id="1314669"/>
    <lineage>
        <taxon>Eukaryota</taxon>
        <taxon>Fungi</taxon>
        <taxon>Dikarya</taxon>
        <taxon>Ascomycota</taxon>
        <taxon>Pezizomycotina</taxon>
        <taxon>Dothideomycetes</taxon>
        <taxon>Dothideomycetidae</taxon>
        <taxon>Capnodiales</taxon>
        <taxon>Capnodiaceae</taxon>
        <taxon>Polychaeton</taxon>
    </lineage>
</organism>
<feature type="compositionally biased region" description="Pro residues" evidence="1">
    <location>
        <begin position="304"/>
        <end position="321"/>
    </location>
</feature>
<dbReference type="EMBL" id="MU003829">
    <property type="protein sequence ID" value="KAF2718178.1"/>
    <property type="molecule type" value="Genomic_DNA"/>
</dbReference>
<gene>
    <name evidence="2" type="ORF">K431DRAFT_287912</name>
</gene>
<feature type="compositionally biased region" description="Basic and acidic residues" evidence="1">
    <location>
        <begin position="492"/>
        <end position="502"/>
    </location>
</feature>
<sequence length="762" mass="81921">MMPGSTTAQIQPTPSTHRVPKLAVRNRESTEDDRITPVSSNTNSGAQSSASNSQTSSAASSSQSIRSNEHYQYHPRSSDRDSRISSVRPESLCAEHARAKKKRGGVMRFLSLKEPSTAAWEQFAQEQRKLNANAKPKPTGLPGAGMISTQKLPNHVPPVNSKWDGLPDPARKKLQDMQANAQRPSSKGTGSLKTTGSKDAVARSRGSSSASVAPRSLKSSGRSVSSDDTQVTKIRIGSLTSRPAENGSQLTIRDLRASAAAPIQVSELHRASALAPTPVSELHRRISVRSTHTIDTHKIAILVDPPPNPSDFPSASPPIPERSPLRNSRNPQELDSARRQITLRPATPAELDAMASEKPLVYELDASGYDIAEMDAYDSALASLEGTDSATGLPAELPVRSSRNISRAGSRRSQRSFRAELDGVEIRPEVYELAGSIYVPASDSEPSDDEIEENVPTTPPTLERDSLVDPMLGRIIHHSRSNSENAASHVSRVQESDPHEHLSSSPKPSVPTLIFRHPASRHVDDPISPVTGEEAEAEASDQPKRLPNFSRPRPLSNLQRWPSITSRTSRDSTISTGPARTWSNASRTTDNTTALASPTFSTTFSSAMSDSTRPSTAASTPTYGQSMPTLSPVVSKRSSIVESSYGGADGRKREDEEDQQREYSDPSSDDASVISERWKLPPQQRLGLGAHIKKDEGFSGFTWELPKSGGATSSGSNSSPVVNHSGSSTPAYGDENGADTGSGGKVRRRASKRLSQVFGIAK</sequence>
<feature type="compositionally biased region" description="Basic and acidic residues" evidence="1">
    <location>
        <begin position="649"/>
        <end position="664"/>
    </location>
</feature>
<dbReference type="Proteomes" id="UP000799441">
    <property type="component" value="Unassembled WGS sequence"/>
</dbReference>